<dbReference type="InterPro" id="IPR050700">
    <property type="entry name" value="YIM1/Zinc_Alcohol_DH_Fams"/>
</dbReference>
<name>A0ABN6K6J4_9ACTO</name>
<reference evidence="2 3" key="1">
    <citation type="submission" date="2021-08" db="EMBL/GenBank/DDBJ databases">
        <title>Whole genome sequence of novel Actinomyces species strain MAS-1.</title>
        <authorList>
            <person name="Saito M."/>
            <person name="Kuwahara N."/>
            <person name="Takizawa T."/>
            <person name="Gotouda H."/>
            <person name="Ochiai T."/>
        </authorList>
    </citation>
    <scope>NUCLEOTIDE SEQUENCE [LARGE SCALE GENOMIC DNA]</scope>
    <source>
        <strain evidence="2 3">MAS-1</strain>
    </source>
</reference>
<sequence>MWAVVFHRYGGPGVLEMTEVPVPRLRPGEVLVRTASSGLSAVDLDYRSGAVRLHGLGFPKQTGFDALGQVVDSRSAHVPVGAWVWCVLGLEPLRRRGTAVEYLAIDDTRVGLFPHGWIPPERLGSLPLGALTALCALRDAARARPGQRILVVGAGGAVGTAALQLARMRGIGADAVTGASGLEVCAELGAQEVVDHHDIRGTERLRRGLYDAAILAAGRAEDWIEAVRPAGRMALTRPAAAWPGPRSAARVLRRRLVVRPVLAGHEAGDLTRLASLAARGRLRPVVGRSYGIEDLARAHAEHGRGGTCGARLIIHRRGPGRLAAAEDPRTPPAR</sequence>
<dbReference type="Pfam" id="PF13602">
    <property type="entry name" value="ADH_zinc_N_2"/>
    <property type="match status" value="1"/>
</dbReference>
<keyword evidence="3" id="KW-1185">Reference proteome</keyword>
<feature type="domain" description="Enoyl reductase (ER)" evidence="1">
    <location>
        <begin position="10"/>
        <end position="314"/>
    </location>
</feature>
<dbReference type="Gene3D" id="3.90.180.10">
    <property type="entry name" value="Medium-chain alcohol dehydrogenases, catalytic domain"/>
    <property type="match status" value="1"/>
</dbReference>
<proteinExistence type="predicted"/>
<dbReference type="InterPro" id="IPR013154">
    <property type="entry name" value="ADH-like_N"/>
</dbReference>
<dbReference type="PANTHER" id="PTHR11695:SF294">
    <property type="entry name" value="RETICULON-4-INTERACTING PROTEIN 1, MITOCHONDRIAL"/>
    <property type="match status" value="1"/>
</dbReference>
<dbReference type="Pfam" id="PF08240">
    <property type="entry name" value="ADH_N"/>
    <property type="match status" value="1"/>
</dbReference>
<dbReference type="InterPro" id="IPR036291">
    <property type="entry name" value="NAD(P)-bd_dom_sf"/>
</dbReference>
<dbReference type="Gene3D" id="3.40.50.720">
    <property type="entry name" value="NAD(P)-binding Rossmann-like Domain"/>
    <property type="match status" value="1"/>
</dbReference>
<dbReference type="EMBL" id="AP025017">
    <property type="protein sequence ID" value="BDA63630.1"/>
    <property type="molecule type" value="Genomic_DNA"/>
</dbReference>
<accession>A0ABN6K6J4</accession>
<dbReference type="PANTHER" id="PTHR11695">
    <property type="entry name" value="ALCOHOL DEHYDROGENASE RELATED"/>
    <property type="match status" value="1"/>
</dbReference>
<dbReference type="SUPFAM" id="SSF50129">
    <property type="entry name" value="GroES-like"/>
    <property type="match status" value="1"/>
</dbReference>
<protein>
    <submittedName>
        <fullName evidence="2">NADPH:quinone reductase</fullName>
    </submittedName>
</protein>
<dbReference type="SMART" id="SM00829">
    <property type="entry name" value="PKS_ER"/>
    <property type="match status" value="1"/>
</dbReference>
<evidence type="ECO:0000259" key="1">
    <source>
        <dbReference type="SMART" id="SM00829"/>
    </source>
</evidence>
<evidence type="ECO:0000313" key="3">
    <source>
        <dbReference type="Proteomes" id="UP000824496"/>
    </source>
</evidence>
<gene>
    <name evidence="2" type="primary">qor</name>
    <name evidence="2" type="ORF">MANAM107_04640</name>
</gene>
<dbReference type="InterPro" id="IPR011032">
    <property type="entry name" value="GroES-like_sf"/>
</dbReference>
<organism evidence="2 3">
    <name type="scientific">Actinomyces capricornis</name>
    <dbReference type="NCBI Taxonomy" id="2755559"/>
    <lineage>
        <taxon>Bacteria</taxon>
        <taxon>Bacillati</taxon>
        <taxon>Actinomycetota</taxon>
        <taxon>Actinomycetes</taxon>
        <taxon>Actinomycetales</taxon>
        <taxon>Actinomycetaceae</taxon>
        <taxon>Actinomyces</taxon>
    </lineage>
</organism>
<dbReference type="InterPro" id="IPR020843">
    <property type="entry name" value="ER"/>
</dbReference>
<dbReference type="SUPFAM" id="SSF51735">
    <property type="entry name" value="NAD(P)-binding Rossmann-fold domains"/>
    <property type="match status" value="1"/>
</dbReference>
<dbReference type="Proteomes" id="UP000824496">
    <property type="component" value="Chromosome"/>
</dbReference>
<evidence type="ECO:0000313" key="2">
    <source>
        <dbReference type="EMBL" id="BDA63630.1"/>
    </source>
</evidence>